<evidence type="ECO:0000313" key="2">
    <source>
        <dbReference type="Proteomes" id="UP001472677"/>
    </source>
</evidence>
<organism evidence="1 2">
    <name type="scientific">Hibiscus sabdariffa</name>
    <name type="common">roselle</name>
    <dbReference type="NCBI Taxonomy" id="183260"/>
    <lineage>
        <taxon>Eukaryota</taxon>
        <taxon>Viridiplantae</taxon>
        <taxon>Streptophyta</taxon>
        <taxon>Embryophyta</taxon>
        <taxon>Tracheophyta</taxon>
        <taxon>Spermatophyta</taxon>
        <taxon>Magnoliopsida</taxon>
        <taxon>eudicotyledons</taxon>
        <taxon>Gunneridae</taxon>
        <taxon>Pentapetalae</taxon>
        <taxon>rosids</taxon>
        <taxon>malvids</taxon>
        <taxon>Malvales</taxon>
        <taxon>Malvaceae</taxon>
        <taxon>Malvoideae</taxon>
        <taxon>Hibiscus</taxon>
    </lineage>
</organism>
<proteinExistence type="predicted"/>
<dbReference type="EMBL" id="JBBPBM010000021">
    <property type="protein sequence ID" value="KAK8548188.1"/>
    <property type="molecule type" value="Genomic_DNA"/>
</dbReference>
<accession>A0ABR2DW30</accession>
<gene>
    <name evidence="1" type="ORF">V6N12_061106</name>
</gene>
<reference evidence="1 2" key="1">
    <citation type="journal article" date="2024" name="G3 (Bethesda)">
        <title>Genome assembly of Hibiscus sabdariffa L. provides insights into metabolisms of medicinal natural products.</title>
        <authorList>
            <person name="Kim T."/>
        </authorList>
    </citation>
    <scope>NUCLEOTIDE SEQUENCE [LARGE SCALE GENOMIC DNA]</scope>
    <source>
        <strain evidence="1">TK-2024</strain>
        <tissue evidence="1">Old leaves</tissue>
    </source>
</reference>
<evidence type="ECO:0000313" key="1">
    <source>
        <dbReference type="EMBL" id="KAK8548188.1"/>
    </source>
</evidence>
<protein>
    <recommendedName>
        <fullName evidence="3">Serine-threonine/tyrosine-protein kinase catalytic domain-containing protein</fullName>
    </recommendedName>
</protein>
<dbReference type="Gene3D" id="1.10.510.10">
    <property type="entry name" value="Transferase(Phosphotransferase) domain 1"/>
    <property type="match status" value="1"/>
</dbReference>
<comment type="caution">
    <text evidence="1">The sequence shown here is derived from an EMBL/GenBank/DDBJ whole genome shotgun (WGS) entry which is preliminary data.</text>
</comment>
<evidence type="ECO:0008006" key="3">
    <source>
        <dbReference type="Google" id="ProtNLM"/>
    </source>
</evidence>
<sequence length="91" mass="10069">MLSCIALVIQNFTDKSDVYSFGVLLERLTGKAAIQSSRREYVVDLPSADSSSRNDKCDKIADMRPTTKEVTRMIEEIRPSKSEDSLALIGG</sequence>
<keyword evidence="2" id="KW-1185">Reference proteome</keyword>
<dbReference type="Proteomes" id="UP001472677">
    <property type="component" value="Unassembled WGS sequence"/>
</dbReference>
<name>A0ABR2DW30_9ROSI</name>